<feature type="non-terminal residue" evidence="1">
    <location>
        <position position="1"/>
    </location>
</feature>
<dbReference type="EMBL" id="UINC01078627">
    <property type="protein sequence ID" value="SVC19883.1"/>
    <property type="molecule type" value="Genomic_DNA"/>
</dbReference>
<proteinExistence type="predicted"/>
<dbReference type="AlphaFoldDB" id="A0A382K8M4"/>
<accession>A0A382K8M4</accession>
<reference evidence="1" key="1">
    <citation type="submission" date="2018-05" db="EMBL/GenBank/DDBJ databases">
        <authorList>
            <person name="Lanie J.A."/>
            <person name="Ng W.-L."/>
            <person name="Kazmierczak K.M."/>
            <person name="Andrzejewski T.M."/>
            <person name="Davidsen T.M."/>
            <person name="Wayne K.J."/>
            <person name="Tettelin H."/>
            <person name="Glass J.I."/>
            <person name="Rusch D."/>
            <person name="Podicherti R."/>
            <person name="Tsui H.-C.T."/>
            <person name="Winkler M.E."/>
        </authorList>
    </citation>
    <scope>NUCLEOTIDE SEQUENCE</scope>
</reference>
<gene>
    <name evidence="1" type="ORF">METZ01_LOCUS272737</name>
</gene>
<evidence type="ECO:0000313" key="1">
    <source>
        <dbReference type="EMBL" id="SVC19883.1"/>
    </source>
</evidence>
<sequence>VVRNIIAIMEHQLVYHGVMVIPVIQKSVRTDIYLSLKRKIG</sequence>
<protein>
    <submittedName>
        <fullName evidence="1">Uncharacterized protein</fullName>
    </submittedName>
</protein>
<name>A0A382K8M4_9ZZZZ</name>
<organism evidence="1">
    <name type="scientific">marine metagenome</name>
    <dbReference type="NCBI Taxonomy" id="408172"/>
    <lineage>
        <taxon>unclassified sequences</taxon>
        <taxon>metagenomes</taxon>
        <taxon>ecological metagenomes</taxon>
    </lineage>
</organism>